<dbReference type="PANTHER" id="PTHR12132:SF1">
    <property type="entry name" value="DNA REPAIR PROTEIN RAD52 HOMOLOG"/>
    <property type="match status" value="1"/>
</dbReference>
<dbReference type="PROSITE" id="PS00028">
    <property type="entry name" value="ZINC_FINGER_C2H2_1"/>
    <property type="match status" value="1"/>
</dbReference>
<keyword evidence="2" id="KW-0227">DNA damage</keyword>
<dbReference type="GO" id="GO:0003697">
    <property type="term" value="F:single-stranded DNA binding"/>
    <property type="evidence" value="ECO:0007669"/>
    <property type="project" value="UniProtKB-ARBA"/>
</dbReference>
<organism evidence="10 11">
    <name type="scientific">Aspergillus turcosus</name>
    <dbReference type="NCBI Taxonomy" id="1245748"/>
    <lineage>
        <taxon>Eukaryota</taxon>
        <taxon>Fungi</taxon>
        <taxon>Dikarya</taxon>
        <taxon>Ascomycota</taxon>
        <taxon>Pezizomycotina</taxon>
        <taxon>Eurotiomycetes</taxon>
        <taxon>Eurotiomycetidae</taxon>
        <taxon>Eurotiales</taxon>
        <taxon>Aspergillaceae</taxon>
        <taxon>Aspergillus</taxon>
        <taxon>Aspergillus subgen. Fumigati</taxon>
    </lineage>
</organism>
<dbReference type="SUPFAM" id="SSF54236">
    <property type="entry name" value="Ubiquitin-like"/>
    <property type="match status" value="1"/>
</dbReference>
<protein>
    <recommendedName>
        <fullName evidence="5">RAD52 homolog</fullName>
    </recommendedName>
</protein>
<dbReference type="GO" id="GO:0005634">
    <property type="term" value="C:nucleus"/>
    <property type="evidence" value="ECO:0007669"/>
    <property type="project" value="InterPro"/>
</dbReference>
<comment type="similarity">
    <text evidence="1">Belongs to the RAD52 family.</text>
</comment>
<feature type="compositionally biased region" description="Polar residues" evidence="7">
    <location>
        <begin position="620"/>
        <end position="629"/>
    </location>
</feature>
<feature type="compositionally biased region" description="Basic and acidic residues" evidence="7">
    <location>
        <begin position="39"/>
        <end position="55"/>
    </location>
</feature>
<dbReference type="InterPro" id="IPR004585">
    <property type="entry name" value="DNA_recomb/repair_Rad52"/>
</dbReference>
<feature type="compositionally biased region" description="Basic and acidic residues" evidence="7">
    <location>
        <begin position="514"/>
        <end position="528"/>
    </location>
</feature>
<dbReference type="Proteomes" id="UP000215289">
    <property type="component" value="Unassembled WGS sequence"/>
</dbReference>
<evidence type="ECO:0000313" key="11">
    <source>
        <dbReference type="Proteomes" id="UP000215289"/>
    </source>
</evidence>
<dbReference type="GO" id="GO:0006312">
    <property type="term" value="P:mitotic recombination"/>
    <property type="evidence" value="ECO:0007669"/>
    <property type="project" value="TreeGrafter"/>
</dbReference>
<dbReference type="InterPro" id="IPR057766">
    <property type="entry name" value="Znf-C2H2_OTU1-like_C"/>
</dbReference>
<dbReference type="CDD" id="cd14302">
    <property type="entry name" value="UBA_UBXN1"/>
    <property type="match status" value="1"/>
</dbReference>
<keyword evidence="4" id="KW-0234">DNA repair</keyword>
<dbReference type="SMART" id="SM00165">
    <property type="entry name" value="UBA"/>
    <property type="match status" value="1"/>
</dbReference>
<evidence type="ECO:0000256" key="3">
    <source>
        <dbReference type="ARBA" id="ARBA00023172"/>
    </source>
</evidence>
<keyword evidence="6" id="KW-0479">Metal-binding</keyword>
<dbReference type="GO" id="GO:0008270">
    <property type="term" value="F:zinc ion binding"/>
    <property type="evidence" value="ECO:0007669"/>
    <property type="project" value="UniProtKB-KW"/>
</dbReference>
<dbReference type="PROSITE" id="PS50030">
    <property type="entry name" value="UBA"/>
    <property type="match status" value="1"/>
</dbReference>
<feature type="compositionally biased region" description="Polar residues" evidence="7">
    <location>
        <begin position="775"/>
        <end position="788"/>
    </location>
</feature>
<feature type="region of interest" description="Disordered" evidence="7">
    <location>
        <begin position="514"/>
        <end position="558"/>
    </location>
</feature>
<dbReference type="Gene3D" id="1.10.8.10">
    <property type="entry name" value="DNA helicase RuvA subunit, C-terminal domain"/>
    <property type="match status" value="1"/>
</dbReference>
<dbReference type="PROSITE" id="PS50157">
    <property type="entry name" value="ZINC_FINGER_C2H2_2"/>
    <property type="match status" value="1"/>
</dbReference>
<dbReference type="InterPro" id="IPR042525">
    <property type="entry name" value="Rad52_Rad59_Rad22_sf"/>
</dbReference>
<feature type="compositionally biased region" description="Polar residues" evidence="7">
    <location>
        <begin position="678"/>
        <end position="687"/>
    </location>
</feature>
<feature type="region of interest" description="Disordered" evidence="7">
    <location>
        <begin position="37"/>
        <end position="71"/>
    </location>
</feature>
<feature type="region of interest" description="Disordered" evidence="7">
    <location>
        <begin position="128"/>
        <end position="237"/>
    </location>
</feature>
<keyword evidence="6" id="KW-0863">Zinc-finger</keyword>
<feature type="compositionally biased region" description="Basic and acidic residues" evidence="7">
    <location>
        <begin position="134"/>
        <end position="209"/>
    </location>
</feature>
<dbReference type="FunFam" id="3.30.390.80:FF:000001">
    <property type="entry name" value="DNA repair protein RAD52 homolog"/>
    <property type="match status" value="1"/>
</dbReference>
<dbReference type="GO" id="GO:0045002">
    <property type="term" value="P:double-strand break repair via single-strand annealing"/>
    <property type="evidence" value="ECO:0007669"/>
    <property type="project" value="InterPro"/>
</dbReference>
<dbReference type="InterPro" id="IPR015940">
    <property type="entry name" value="UBA"/>
</dbReference>
<evidence type="ECO:0000259" key="9">
    <source>
        <dbReference type="PROSITE" id="PS50157"/>
    </source>
</evidence>
<evidence type="ECO:0000256" key="5">
    <source>
        <dbReference type="ARBA" id="ARBA00077224"/>
    </source>
</evidence>
<comment type="caution">
    <text evidence="10">The sequence shown here is derived from an EMBL/GenBank/DDBJ whole genome shotgun (WGS) entry which is preliminary data.</text>
</comment>
<dbReference type="Gene3D" id="3.30.390.80">
    <property type="entry name" value="DNA repair protein Rad52/59/22"/>
    <property type="match status" value="1"/>
</dbReference>
<feature type="compositionally biased region" description="Polar residues" evidence="7">
    <location>
        <begin position="808"/>
        <end position="824"/>
    </location>
</feature>
<evidence type="ECO:0000256" key="7">
    <source>
        <dbReference type="SAM" id="MobiDB-lite"/>
    </source>
</evidence>
<dbReference type="InterPro" id="IPR029071">
    <property type="entry name" value="Ubiquitin-like_domsf"/>
</dbReference>
<feature type="compositionally biased region" description="Low complexity" evidence="7">
    <location>
        <begin position="644"/>
        <end position="657"/>
    </location>
</feature>
<feature type="domain" description="UBA" evidence="8">
    <location>
        <begin position="1"/>
        <end position="39"/>
    </location>
</feature>
<keyword evidence="3" id="KW-0233">DNA recombination</keyword>
<dbReference type="InterPro" id="IPR041923">
    <property type="entry name" value="UBA_UBXN1"/>
</dbReference>
<keyword evidence="6" id="KW-0862">Zinc</keyword>
<dbReference type="AlphaFoldDB" id="A0A3R7FYE2"/>
<evidence type="ECO:0000313" key="10">
    <source>
        <dbReference type="EMBL" id="RLM01242.1"/>
    </source>
</evidence>
<feature type="region of interest" description="Disordered" evidence="7">
    <location>
        <begin position="88"/>
        <end position="111"/>
    </location>
</feature>
<dbReference type="OrthoDB" id="206565at2759"/>
<feature type="region of interest" description="Disordered" evidence="7">
    <location>
        <begin position="736"/>
        <end position="896"/>
    </location>
</feature>
<dbReference type="Pfam" id="PF24560">
    <property type="entry name" value="zf-C2H2_OTU1_C"/>
    <property type="match status" value="1"/>
</dbReference>
<dbReference type="SUPFAM" id="SSF46934">
    <property type="entry name" value="UBA-like"/>
    <property type="match status" value="1"/>
</dbReference>
<evidence type="ECO:0000256" key="2">
    <source>
        <dbReference type="ARBA" id="ARBA00022763"/>
    </source>
</evidence>
<feature type="domain" description="C2H2-type" evidence="9">
    <location>
        <begin position="72"/>
        <end position="101"/>
    </location>
</feature>
<evidence type="ECO:0000256" key="4">
    <source>
        <dbReference type="ARBA" id="ARBA00023204"/>
    </source>
</evidence>
<keyword evidence="11" id="KW-1185">Reference proteome</keyword>
<dbReference type="GO" id="GO:0000730">
    <property type="term" value="P:DNA recombinase assembly"/>
    <property type="evidence" value="ECO:0007669"/>
    <property type="project" value="InterPro"/>
</dbReference>
<dbReference type="InterPro" id="IPR041247">
    <property type="entry name" value="Rad52_fam"/>
</dbReference>
<gene>
    <name evidence="10" type="ORF">CFD26_108766</name>
</gene>
<accession>A0A3R7FYE2</accession>
<dbReference type="InterPro" id="IPR007232">
    <property type="entry name" value="Rad52_Rad59_Rad22"/>
</dbReference>
<evidence type="ECO:0000259" key="8">
    <source>
        <dbReference type="PROSITE" id="PS50030"/>
    </source>
</evidence>
<evidence type="ECO:0000256" key="6">
    <source>
        <dbReference type="PROSITE-ProRule" id="PRU00042"/>
    </source>
</evidence>
<feature type="compositionally biased region" description="Low complexity" evidence="7">
    <location>
        <begin position="857"/>
        <end position="872"/>
    </location>
</feature>
<reference evidence="10 11" key="1">
    <citation type="submission" date="2018-08" db="EMBL/GenBank/DDBJ databases">
        <title>Draft genome sequences of two Aspergillus turcosus clinical strains isolated from bronchoalveolar lavage fluid: one azole-susceptible and the other azole-resistant.</title>
        <authorList>
            <person name="Parent-Michaud M."/>
            <person name="Dufresne P.J."/>
            <person name="Fournier E."/>
            <person name="Martineau C."/>
            <person name="Moreira S."/>
            <person name="Perkins V."/>
            <person name="De Repentigny L."/>
            <person name="Dufresne S.F."/>
        </authorList>
    </citation>
    <scope>NUCLEOTIDE SEQUENCE [LARGE SCALE GENOMIC DNA]</scope>
    <source>
        <strain evidence="10">HMR AF 1038</strain>
    </source>
</reference>
<dbReference type="Pfam" id="PF04098">
    <property type="entry name" value="Rad52_Rad22"/>
    <property type="match status" value="1"/>
</dbReference>
<evidence type="ECO:0000256" key="1">
    <source>
        <dbReference type="ARBA" id="ARBA00006638"/>
    </source>
</evidence>
<proteinExistence type="inferred from homology"/>
<dbReference type="SUPFAM" id="SSF54768">
    <property type="entry name" value="dsRNA-binding domain-like"/>
    <property type="match status" value="1"/>
</dbReference>
<sequence length="896" mass="97771">MATSDLDQLIEMGFDKERAQLAVARTGGLQGALEWLEENQDKSLEEIKAAEPKEGESDEGPALKPGEEPRSLACNECGKKFRSQAQAEFHASKSGHVDFSESTEEIAPLTEEEKKARLEELRQKLAAKRALQAEQDKVDQKRNEEIRRKSTKESQDIKEELERKQAMKEAAKKKQEKQDEIEAKRRIKARIEADKEERRLRAEREKAERAGMAPPAQPAARAPTTSGPVASKPASAYTETRLRFQTPKGNVMKTVPITTTLFEVAAALQQEDGIEVQSFVQTFPRKVFNAEFFGESLKDLGLVPSASLLVHVGDQHRSGPVCVMMPNSTGNMSGNPFEEPTRRISEYTAQEIATLQARLDKKLGPEYISSRPGAAGQKVHYLSADKCINLANEVFGFNGWSSSIQNIQIDFVEESQNTGKISLGLSVIVRVTLKDGTYHEDIGYGHIENCKGKAAAFEKAKKEGTTDALKRALRNFGNVLGNCIYDKEYVSKVTKVKAMPARWDVDELHRHPDYAPIKKEPVRPKPVPEDDDLPPRLANAGKSTSTDDTAVFDGDGEFGSDLFDEADFGVTATGNPDEIVLEPETQTKPQPPTPVKTGPQGNFHRPNPAVVTPSRPERPFNQTVNNRQPSVPPTLNGRHNPALQNQHVQNQHVAQRQPVPQGQQHNFQNGRMAPPDQPRTSQDSSLPSAAGPMPIKQEFDGKAQDIAPPASSPSIPPASFFSARAVDLLRENPHTAVNAPQFDPHAESPSIRKTAGVDHSKSVPISKPMLAGASPASNNTRDFINPSTDMHRKIGAPGGGIGSPMMNRGQTTSSYRPLTRQNNLDPKLAASNAAVNRAGFGPPNVNGKRPPLSDVTNASVSGSSGPASVVNANDPKRPKIDGGPKPPLPPQQQQQQ</sequence>
<dbReference type="EMBL" id="NIDN02000007">
    <property type="protein sequence ID" value="RLM01242.1"/>
    <property type="molecule type" value="Genomic_DNA"/>
</dbReference>
<name>A0A3R7FYE2_9EURO</name>
<feature type="compositionally biased region" description="Polar residues" evidence="7">
    <location>
        <begin position="658"/>
        <end position="669"/>
    </location>
</feature>
<dbReference type="InterPro" id="IPR009060">
    <property type="entry name" value="UBA-like_sf"/>
</dbReference>
<dbReference type="Gene3D" id="3.10.20.90">
    <property type="entry name" value="Phosphatidylinositol 3-kinase Catalytic Subunit, Chain A, domain 1"/>
    <property type="match status" value="1"/>
</dbReference>
<feature type="region of interest" description="Disordered" evidence="7">
    <location>
        <begin position="581"/>
        <end position="718"/>
    </location>
</feature>
<dbReference type="PANTHER" id="PTHR12132">
    <property type="entry name" value="DNA REPAIR AND RECOMBINATION PROTEIN RAD52, RAD59"/>
    <property type="match status" value="1"/>
</dbReference>
<dbReference type="Pfam" id="PF22562">
    <property type="entry name" value="UBA_7"/>
    <property type="match status" value="1"/>
</dbReference>
<dbReference type="NCBIfam" id="TIGR00607">
    <property type="entry name" value="rad52"/>
    <property type="match status" value="1"/>
</dbReference>
<dbReference type="InterPro" id="IPR013087">
    <property type="entry name" value="Znf_C2H2_type"/>
</dbReference>
<dbReference type="STRING" id="1245748.A0A3R7FYE2"/>
<feature type="compositionally biased region" description="Low complexity" evidence="7">
    <location>
        <begin position="210"/>
        <end position="223"/>
    </location>
</feature>